<name>A0A8B6EPV6_MYTGA</name>
<proteinExistence type="predicted"/>
<feature type="non-terminal residue" evidence="1">
    <location>
        <position position="141"/>
    </location>
</feature>
<protein>
    <submittedName>
        <fullName evidence="1">Uncharacterized protein</fullName>
    </submittedName>
</protein>
<evidence type="ECO:0000313" key="1">
    <source>
        <dbReference type="EMBL" id="VDI38077.1"/>
    </source>
</evidence>
<accession>A0A8B6EPV6</accession>
<dbReference type="OrthoDB" id="6171695at2759"/>
<keyword evidence="2" id="KW-1185">Reference proteome</keyword>
<organism evidence="1 2">
    <name type="scientific">Mytilus galloprovincialis</name>
    <name type="common">Mediterranean mussel</name>
    <dbReference type="NCBI Taxonomy" id="29158"/>
    <lineage>
        <taxon>Eukaryota</taxon>
        <taxon>Metazoa</taxon>
        <taxon>Spiralia</taxon>
        <taxon>Lophotrochozoa</taxon>
        <taxon>Mollusca</taxon>
        <taxon>Bivalvia</taxon>
        <taxon>Autobranchia</taxon>
        <taxon>Pteriomorphia</taxon>
        <taxon>Mytilida</taxon>
        <taxon>Mytiloidea</taxon>
        <taxon>Mytilidae</taxon>
        <taxon>Mytilinae</taxon>
        <taxon>Mytilus</taxon>
    </lineage>
</organism>
<dbReference type="AlphaFoldDB" id="A0A8B6EPV6"/>
<evidence type="ECO:0000313" key="2">
    <source>
        <dbReference type="Proteomes" id="UP000596742"/>
    </source>
</evidence>
<dbReference type="EMBL" id="UYJE01005535">
    <property type="protein sequence ID" value="VDI38077.1"/>
    <property type="molecule type" value="Genomic_DNA"/>
</dbReference>
<sequence>MLNTSRSENNEFAFFKVSCSSSRQSIGNGAEFIVNGVTVEHIYFDENKCYHGTMEKCITDHCQCLSSDNIFIHGFKDKLLASELIVGCQMRFHDNKTSTVIKVFVSHRFNGTESFFHKYDVQMLKQDIEKTTDKNENNQSL</sequence>
<dbReference type="Proteomes" id="UP000596742">
    <property type="component" value="Unassembled WGS sequence"/>
</dbReference>
<comment type="caution">
    <text evidence="1">The sequence shown here is derived from an EMBL/GenBank/DDBJ whole genome shotgun (WGS) entry which is preliminary data.</text>
</comment>
<gene>
    <name evidence="1" type="ORF">MGAL_10B009650</name>
</gene>
<reference evidence="1" key="1">
    <citation type="submission" date="2018-11" db="EMBL/GenBank/DDBJ databases">
        <authorList>
            <person name="Alioto T."/>
            <person name="Alioto T."/>
        </authorList>
    </citation>
    <scope>NUCLEOTIDE SEQUENCE</scope>
</reference>